<feature type="transmembrane region" description="Helical" evidence="10">
    <location>
        <begin position="27"/>
        <end position="45"/>
    </location>
</feature>
<dbReference type="PANTHER" id="PTHR24223">
    <property type="entry name" value="ATP-BINDING CASSETTE SUB-FAMILY C"/>
    <property type="match status" value="1"/>
</dbReference>
<dbReference type="InterPro" id="IPR050173">
    <property type="entry name" value="ABC_transporter_C-like"/>
</dbReference>
<evidence type="ECO:0000256" key="7">
    <source>
        <dbReference type="ARBA" id="ARBA00023136"/>
    </source>
</evidence>
<protein>
    <recommendedName>
        <fullName evidence="15">ABC transporter domain-containing protein</fullName>
    </recommendedName>
</protein>
<evidence type="ECO:0000259" key="11">
    <source>
        <dbReference type="PROSITE" id="PS50893"/>
    </source>
</evidence>
<comment type="subcellular location">
    <subcellularLocation>
        <location evidence="1">Membrane</location>
        <topology evidence="1">Multi-pass membrane protein</topology>
    </subcellularLocation>
</comment>
<feature type="compositionally biased region" description="Low complexity" evidence="9">
    <location>
        <begin position="1148"/>
        <end position="1164"/>
    </location>
</feature>
<organism evidence="13 14">
    <name type="scientific">Botrytis byssoidea</name>
    <dbReference type="NCBI Taxonomy" id="139641"/>
    <lineage>
        <taxon>Eukaryota</taxon>
        <taxon>Fungi</taxon>
        <taxon>Dikarya</taxon>
        <taxon>Ascomycota</taxon>
        <taxon>Pezizomycotina</taxon>
        <taxon>Leotiomycetes</taxon>
        <taxon>Helotiales</taxon>
        <taxon>Sclerotiniaceae</taxon>
        <taxon>Botrytis</taxon>
    </lineage>
</organism>
<keyword evidence="8" id="KW-0325">Glycoprotein</keyword>
<dbReference type="Pfam" id="PF00664">
    <property type="entry name" value="ABC_membrane"/>
    <property type="match status" value="2"/>
</dbReference>
<dbReference type="PROSITE" id="PS00211">
    <property type="entry name" value="ABC_TRANSPORTER_1"/>
    <property type="match status" value="2"/>
</dbReference>
<dbReference type="SUPFAM" id="SSF90123">
    <property type="entry name" value="ABC transporter transmembrane region"/>
    <property type="match status" value="2"/>
</dbReference>
<keyword evidence="7 10" id="KW-0472">Membrane</keyword>
<name>A0A9P5IR80_9HELO</name>
<evidence type="ECO:0000313" key="14">
    <source>
        <dbReference type="Proteomes" id="UP000710849"/>
    </source>
</evidence>
<keyword evidence="2" id="KW-0813">Transport</keyword>
<accession>A0A9P5IR80</accession>
<feature type="domain" description="ABC transporter" evidence="11">
    <location>
        <begin position="1126"/>
        <end position="1360"/>
    </location>
</feature>
<dbReference type="GO" id="GO:0016887">
    <property type="term" value="F:ATP hydrolysis activity"/>
    <property type="evidence" value="ECO:0007669"/>
    <property type="project" value="InterPro"/>
</dbReference>
<feature type="transmembrane region" description="Helical" evidence="10">
    <location>
        <begin position="319"/>
        <end position="347"/>
    </location>
</feature>
<reference evidence="13 14" key="1">
    <citation type="journal article" date="2020" name="Genome Biol. Evol.">
        <title>Comparative genomics of Sclerotiniaceae.</title>
        <authorList>
            <person name="Valero Jimenez C.A."/>
            <person name="Steentjes M."/>
            <person name="Scholten O.E."/>
            <person name="Van Kan J.A.L."/>
        </authorList>
    </citation>
    <scope>NUCLEOTIDE SEQUENCE [LARGE SCALE GENOMIC DNA]</scope>
    <source>
        <strain evidence="13 14">MUCL 94</strain>
    </source>
</reference>
<evidence type="ECO:0000259" key="12">
    <source>
        <dbReference type="PROSITE" id="PS50929"/>
    </source>
</evidence>
<dbReference type="GO" id="GO:0005524">
    <property type="term" value="F:ATP binding"/>
    <property type="evidence" value="ECO:0007669"/>
    <property type="project" value="UniProtKB-KW"/>
</dbReference>
<evidence type="ECO:0000256" key="10">
    <source>
        <dbReference type="SAM" id="Phobius"/>
    </source>
</evidence>
<evidence type="ECO:0000256" key="1">
    <source>
        <dbReference type="ARBA" id="ARBA00004141"/>
    </source>
</evidence>
<feature type="domain" description="ABC transporter" evidence="11">
    <location>
        <begin position="526"/>
        <end position="753"/>
    </location>
</feature>
<dbReference type="InterPro" id="IPR003593">
    <property type="entry name" value="AAA+_ATPase"/>
</dbReference>
<evidence type="ECO:0008006" key="15">
    <source>
        <dbReference type="Google" id="ProtNLM"/>
    </source>
</evidence>
<dbReference type="CDD" id="cd18580">
    <property type="entry name" value="ABC_6TM_ABCC_D2"/>
    <property type="match status" value="1"/>
</dbReference>
<evidence type="ECO:0000313" key="13">
    <source>
        <dbReference type="EMBL" id="KAF7947159.1"/>
    </source>
</evidence>
<keyword evidence="6 10" id="KW-1133">Transmembrane helix</keyword>
<dbReference type="InterPro" id="IPR003439">
    <property type="entry name" value="ABC_transporter-like_ATP-bd"/>
</dbReference>
<evidence type="ECO:0000256" key="6">
    <source>
        <dbReference type="ARBA" id="ARBA00022989"/>
    </source>
</evidence>
<keyword evidence="3 10" id="KW-0812">Transmembrane</keyword>
<dbReference type="PROSITE" id="PS50929">
    <property type="entry name" value="ABC_TM1F"/>
    <property type="match status" value="2"/>
</dbReference>
<evidence type="ECO:0000256" key="4">
    <source>
        <dbReference type="ARBA" id="ARBA00022741"/>
    </source>
</evidence>
<dbReference type="InterPro" id="IPR011527">
    <property type="entry name" value="ABC1_TM_dom"/>
</dbReference>
<feature type="transmembrane region" description="Helical" evidence="10">
    <location>
        <begin position="860"/>
        <end position="882"/>
    </location>
</feature>
<dbReference type="InterPro" id="IPR044746">
    <property type="entry name" value="ABCC_6TM_D1"/>
</dbReference>
<dbReference type="EMBL" id="RCSW01000007">
    <property type="protein sequence ID" value="KAF7947159.1"/>
    <property type="molecule type" value="Genomic_DNA"/>
</dbReference>
<dbReference type="GO" id="GO:0140359">
    <property type="term" value="F:ABC-type transporter activity"/>
    <property type="evidence" value="ECO:0007669"/>
    <property type="project" value="InterPro"/>
</dbReference>
<sequence length="1377" mass="153103">MALISGQIALLVFYTQSTTIRTQFSIPTTTLNLLAAVAIVPLSHLEQYRSVKPSTLISLYLAFSAGLDIPQARTLYNVPGQLRLAIVFSFSLAARIALLCLEVWDKRVFLMEQYQTLAAEVTGGIFSNSLFLWMNALFKRGYSKVISFEDLGQIDSNLGSAALHQRFQDSWKQQNREAKKPLLRSLWKAHRWSILLPVLPRLCYSGFLFAQPFLIERAISYLSQPSDVLEEDIGYGLIGATACIYLGIAISNALYRHHIYRNVTMIRGSLVSLIYTKSLSIEDQMDDPSSALTLMSTDVDRICQSMVMLHDLWSRPLELIIGIVLLAFQIGWVCTMPLAVIFVSAILDSRVTLLIGGKVKIWSDAVQQRISLTADVLSSMKSVKMLGMARPLTYLLQKERKKELALQAKFRWSTVWLNTLGNLPPALAPAVTFIVYAIKARVANSSSLNISQVFTSLALINLVTSPASELITSFPFAASCLGCVERIQEHLRRPHRHEKRVLNLKRNPIQENLRDGRDLAVPVACLSGVSISGNNSESHLLRDLNLVSSQGSFTMILGPSGSGKSTLLRAILGETKYSGTISIDPSRIAYCPQTAWLFTGTIRQNICGLEVDTFDEAWYKSVLHACVLDEMIIGLPDGDNTLVEGQSSGLSGGQKQRLNIARALYHRPQLILFDDVLSALDMKTEIQVMTGLFGRDGLLSKLGATVLFVTHSTRWETIADNVIMLDGSGNMTKSSNIPRLQAKVLATEFDSRRSMNLNLSENLNADQIFENPSGGENSQAIDASIGRLSETQVVSEAHIVDIPQHESDSRDYVYYFRSIRWPTILTLFLSATAQTICLYMSQAILNWWAADHGSNEEKWLPTYLILAIGNGVMYGCTAWIMFLKLVPESAANPHLILLDVVMNAPYSFFTKTDIGTILNRFSQDMTLIESQLPTGVMCTLMYCLWTIGSLCLISLGSAWMAIKIPAVFMTLICIQRVYLRTSRRLRAIELELRSPIYSHFMENLNGLSSIRVLGWQEQFTDSMIEKVDRSQVPYYLFYCAQRWLQLVLDLVVGALAIIVIALAIKLCKSTDPGSLGLSLNNVLSFNETLSFLLQYWTQLEVSLGAISRTREFAHRTSSELKPLSPITLPHYWPVHGNIEIRNLNASYTPPQHSHSTTSLSPSTSARKWDGSGKSSLLSSLLRLLEPSSGSITIDGIDLSNIDHQVLRERLLTVPQDNLDPLAQYTDSQLIAALQKVHLWSLFSALNGLATIAPSNFLSQGQKQLFGLARVILAASHTSGTGGILLLDEATSNIDRETDEMMQRIIREVFRGYTILVVAHRLDSIMDSERIIVLERGRVVEVGSPGEFLERERAFSGLRGARGRISEGEVMEQLGFGV</sequence>
<evidence type="ECO:0000256" key="8">
    <source>
        <dbReference type="ARBA" id="ARBA00023180"/>
    </source>
</evidence>
<feature type="transmembrane region" description="Helical" evidence="10">
    <location>
        <begin position="235"/>
        <end position="255"/>
    </location>
</feature>
<feature type="domain" description="ABC transmembrane type-1" evidence="12">
    <location>
        <begin position="823"/>
        <end position="1100"/>
    </location>
</feature>
<dbReference type="Pfam" id="PF00005">
    <property type="entry name" value="ABC_tran"/>
    <property type="match status" value="2"/>
</dbReference>
<dbReference type="GO" id="GO:0016020">
    <property type="term" value="C:membrane"/>
    <property type="evidence" value="ECO:0007669"/>
    <property type="project" value="UniProtKB-SubCell"/>
</dbReference>
<dbReference type="Gene3D" id="1.20.1560.10">
    <property type="entry name" value="ABC transporter type 1, transmembrane domain"/>
    <property type="match status" value="2"/>
</dbReference>
<dbReference type="SMART" id="SM00382">
    <property type="entry name" value="AAA"/>
    <property type="match status" value="2"/>
</dbReference>
<evidence type="ECO:0000256" key="5">
    <source>
        <dbReference type="ARBA" id="ARBA00022840"/>
    </source>
</evidence>
<dbReference type="RefSeq" id="XP_038734364.1">
    <property type="nucleotide sequence ID" value="XM_038874920.1"/>
</dbReference>
<evidence type="ECO:0000256" key="9">
    <source>
        <dbReference type="SAM" id="MobiDB-lite"/>
    </source>
</evidence>
<comment type="caution">
    <text evidence="13">The sequence shown here is derived from an EMBL/GenBank/DDBJ whole genome shotgun (WGS) entry which is preliminary data.</text>
</comment>
<evidence type="ECO:0000256" key="3">
    <source>
        <dbReference type="ARBA" id="ARBA00022692"/>
    </source>
</evidence>
<dbReference type="CDD" id="cd18579">
    <property type="entry name" value="ABC_6TM_ABCC_D1"/>
    <property type="match status" value="1"/>
</dbReference>
<keyword evidence="14" id="KW-1185">Reference proteome</keyword>
<dbReference type="GeneID" id="62147997"/>
<feature type="transmembrane region" description="Helical" evidence="10">
    <location>
        <begin position="961"/>
        <end position="979"/>
    </location>
</feature>
<dbReference type="SUPFAM" id="SSF52540">
    <property type="entry name" value="P-loop containing nucleoside triphosphate hydrolases"/>
    <property type="match status" value="2"/>
</dbReference>
<gene>
    <name evidence="13" type="ORF">EAE97_004408</name>
</gene>
<dbReference type="PROSITE" id="PS50893">
    <property type="entry name" value="ABC_TRANSPORTER_2"/>
    <property type="match status" value="2"/>
</dbReference>
<dbReference type="InterPro" id="IPR027417">
    <property type="entry name" value="P-loop_NTPase"/>
</dbReference>
<keyword evidence="4" id="KW-0547">Nucleotide-binding</keyword>
<feature type="transmembrane region" description="Helical" evidence="10">
    <location>
        <begin position="824"/>
        <end position="848"/>
    </location>
</feature>
<feature type="domain" description="ABC transmembrane type-1" evidence="12">
    <location>
        <begin position="202"/>
        <end position="479"/>
    </location>
</feature>
<feature type="transmembrane region" description="Helical" evidence="10">
    <location>
        <begin position="194"/>
        <end position="215"/>
    </location>
</feature>
<proteinExistence type="predicted"/>
<dbReference type="PANTHER" id="PTHR24223:SF399">
    <property type="entry name" value="ABC TRANSPORTER ATNG"/>
    <property type="match status" value="1"/>
</dbReference>
<dbReference type="InterPro" id="IPR017871">
    <property type="entry name" value="ABC_transporter-like_CS"/>
</dbReference>
<dbReference type="Proteomes" id="UP000710849">
    <property type="component" value="Unassembled WGS sequence"/>
</dbReference>
<dbReference type="InterPro" id="IPR036640">
    <property type="entry name" value="ABC1_TM_sf"/>
</dbReference>
<keyword evidence="5" id="KW-0067">ATP-binding</keyword>
<feature type="transmembrane region" description="Helical" evidence="10">
    <location>
        <begin position="82"/>
        <end position="104"/>
    </location>
</feature>
<feature type="transmembrane region" description="Helical" evidence="10">
    <location>
        <begin position="1043"/>
        <end position="1064"/>
    </location>
</feature>
<dbReference type="InterPro" id="IPR044726">
    <property type="entry name" value="ABCC_6TM_D2"/>
</dbReference>
<evidence type="ECO:0000256" key="2">
    <source>
        <dbReference type="ARBA" id="ARBA00022448"/>
    </source>
</evidence>
<dbReference type="Gene3D" id="3.40.50.300">
    <property type="entry name" value="P-loop containing nucleotide triphosphate hydrolases"/>
    <property type="match status" value="2"/>
</dbReference>
<dbReference type="FunFam" id="1.20.1560.10:FF:000055">
    <property type="entry name" value="ABC multidrug transporter (Eurofung)"/>
    <property type="match status" value="1"/>
</dbReference>
<feature type="region of interest" description="Disordered" evidence="9">
    <location>
        <begin position="1148"/>
        <end position="1170"/>
    </location>
</feature>